<accession>A0A382FH33</accession>
<feature type="non-terminal residue" evidence="1">
    <location>
        <position position="217"/>
    </location>
</feature>
<dbReference type="AlphaFoldDB" id="A0A382FH33"/>
<organism evidence="1">
    <name type="scientific">marine metagenome</name>
    <dbReference type="NCBI Taxonomy" id="408172"/>
    <lineage>
        <taxon>unclassified sequences</taxon>
        <taxon>metagenomes</taxon>
        <taxon>ecological metagenomes</taxon>
    </lineage>
</organism>
<sequence>MKVALSITLSLVVGAAATGFVLLNQKHSHEEAQQQLGKQHAAALEQERERGMMAQQIQSERQMNRQVVEANAAAEVKTAREVVGRKSRISELTSKIAKLENDNKRLKSQRDVGVVKQQMTRLKVINSAEDIIKELPDLYVSNESAYQRRRIHLTESLVDHHEGSLSAIEEFLNSSRDIEPDIDADSHRRMLDRYGITEEQYVNLQTSIAGTLEVMKP</sequence>
<evidence type="ECO:0000313" key="1">
    <source>
        <dbReference type="EMBL" id="SVB61942.1"/>
    </source>
</evidence>
<gene>
    <name evidence="1" type="ORF">METZ01_LOCUS214796</name>
</gene>
<protein>
    <submittedName>
        <fullName evidence="1">Uncharacterized protein</fullName>
    </submittedName>
</protein>
<proteinExistence type="predicted"/>
<dbReference type="EMBL" id="UINC01049770">
    <property type="protein sequence ID" value="SVB61942.1"/>
    <property type="molecule type" value="Genomic_DNA"/>
</dbReference>
<name>A0A382FH33_9ZZZZ</name>
<reference evidence="1" key="1">
    <citation type="submission" date="2018-05" db="EMBL/GenBank/DDBJ databases">
        <authorList>
            <person name="Lanie J.A."/>
            <person name="Ng W.-L."/>
            <person name="Kazmierczak K.M."/>
            <person name="Andrzejewski T.M."/>
            <person name="Davidsen T.M."/>
            <person name="Wayne K.J."/>
            <person name="Tettelin H."/>
            <person name="Glass J.I."/>
            <person name="Rusch D."/>
            <person name="Podicherti R."/>
            <person name="Tsui H.-C.T."/>
            <person name="Winkler M.E."/>
        </authorList>
    </citation>
    <scope>NUCLEOTIDE SEQUENCE</scope>
</reference>